<name>A0ABY7GWJ2_9BACT</name>
<dbReference type="EMBL" id="CP114040">
    <property type="protein sequence ID" value="WAS91306.1"/>
    <property type="molecule type" value="Genomic_DNA"/>
</dbReference>
<keyword evidence="2" id="KW-1185">Reference proteome</keyword>
<evidence type="ECO:0000313" key="1">
    <source>
        <dbReference type="EMBL" id="WAS91306.1"/>
    </source>
</evidence>
<protein>
    <submittedName>
        <fullName evidence="1">Uncharacterized protein</fullName>
    </submittedName>
</protein>
<dbReference type="Proteomes" id="UP001164459">
    <property type="component" value="Chromosome"/>
</dbReference>
<sequence length="125" mass="13797">MSEAHDNPITKTIAPTLIPGSVRTLSGEPLPPEARRSARAYKVSFSLMQNGIIIPLRLTYQHIRPSDAVFATICQLSGENGEPVVLSPVRTAIYNVAPVQGQIEVWLEITSQQPVWVRIDVLVIR</sequence>
<dbReference type="RefSeq" id="WP_269033670.1">
    <property type="nucleotide sequence ID" value="NZ_CP114040.1"/>
</dbReference>
<accession>A0ABY7GWJ2</accession>
<organism evidence="1 2">
    <name type="scientific">Nannocystis punicea</name>
    <dbReference type="NCBI Taxonomy" id="2995304"/>
    <lineage>
        <taxon>Bacteria</taxon>
        <taxon>Pseudomonadati</taxon>
        <taxon>Myxococcota</taxon>
        <taxon>Polyangia</taxon>
        <taxon>Nannocystales</taxon>
        <taxon>Nannocystaceae</taxon>
        <taxon>Nannocystis</taxon>
    </lineage>
</organism>
<evidence type="ECO:0000313" key="2">
    <source>
        <dbReference type="Proteomes" id="UP001164459"/>
    </source>
</evidence>
<gene>
    <name evidence="1" type="ORF">O0S08_34395</name>
</gene>
<reference evidence="1" key="1">
    <citation type="submission" date="2022-11" db="EMBL/GenBank/DDBJ databases">
        <title>Minimal conservation of predation-associated metabolite biosynthetic gene clusters underscores biosynthetic potential of Myxococcota including descriptions for ten novel species: Archangium lansinium sp. nov., Myxococcus landrumus sp. nov., Nannocystis bai.</title>
        <authorList>
            <person name="Ahearne A."/>
            <person name="Stevens C."/>
            <person name="Dowd S."/>
        </authorList>
    </citation>
    <scope>NUCLEOTIDE SEQUENCE</scope>
    <source>
        <strain evidence="1">Fl3</strain>
    </source>
</reference>
<proteinExistence type="predicted"/>